<sequence>TSVAASRSVMATGDESGCVRLWDTRLMGSSTASKGMLPAGCVQQWKEHNDYVSAFETSSDGFTLLASSADCTMSIYDLRMAQQGETDKTKVVRRSDDQEDELLSLLVMKRGKKVVAGTGEGVLAVWSWGTWGDVSDRFPGHPASIDALLKVDEDTLLTGSSDGLIRVVQIHPDKLLGVLGDHDGFPIEKLYFNADKSSVGSATHDRIIRLWDARVLQE</sequence>
<dbReference type="PROSITE" id="PS00678">
    <property type="entry name" value="WD_REPEATS_1"/>
    <property type="match status" value="1"/>
</dbReference>
<dbReference type="EMBL" id="OU594943">
    <property type="protein sequence ID" value="CAG9284993.1"/>
    <property type="molecule type" value="Genomic_DNA"/>
</dbReference>
<dbReference type="Gene3D" id="2.130.10.10">
    <property type="entry name" value="YVTN repeat-like/Quinoprotein amine dehydrogenase"/>
    <property type="match status" value="1"/>
</dbReference>
<dbReference type="InterPro" id="IPR036322">
    <property type="entry name" value="WD40_repeat_dom_sf"/>
</dbReference>
<proteinExistence type="predicted"/>
<dbReference type="InterPro" id="IPR053299">
    <property type="entry name" value="ASTRA_WD_repeat"/>
</dbReference>
<gene>
    <name evidence="4" type="ORF">PTTT1_LOCUS27640</name>
</gene>
<reference evidence="4" key="1">
    <citation type="submission" date="2022-02" db="EMBL/GenBank/DDBJ databases">
        <authorList>
            <person name="Giguere J D."/>
        </authorList>
    </citation>
    <scope>NUCLEOTIDE SEQUENCE</scope>
    <source>
        <strain evidence="4">CCAP 1055/1</strain>
    </source>
</reference>
<dbReference type="InterPro" id="IPR001680">
    <property type="entry name" value="WD40_rpt"/>
</dbReference>
<accession>A0A8J9X5S8</accession>
<keyword evidence="1 3" id="KW-0853">WD repeat</keyword>
<evidence type="ECO:0000256" key="1">
    <source>
        <dbReference type="ARBA" id="ARBA00022574"/>
    </source>
</evidence>
<feature type="non-terminal residue" evidence="4">
    <location>
        <position position="218"/>
    </location>
</feature>
<dbReference type="PANTHER" id="PTHR44156">
    <property type="entry name" value="SUPERNUMERARY LIMBS, ISOFORM B-RELATED"/>
    <property type="match status" value="1"/>
</dbReference>
<organism evidence="4">
    <name type="scientific">Phaeodactylum tricornutum</name>
    <name type="common">Diatom</name>
    <dbReference type="NCBI Taxonomy" id="2850"/>
    <lineage>
        <taxon>Eukaryota</taxon>
        <taxon>Sar</taxon>
        <taxon>Stramenopiles</taxon>
        <taxon>Ochrophyta</taxon>
        <taxon>Bacillariophyta</taxon>
        <taxon>Bacillariophyceae</taxon>
        <taxon>Bacillariophycidae</taxon>
        <taxon>Naviculales</taxon>
        <taxon>Phaeodactylaceae</taxon>
        <taxon>Phaeodactylum</taxon>
    </lineage>
</organism>
<name>A0A8J9X5S8_PHATR</name>
<dbReference type="Pfam" id="PF24796">
    <property type="entry name" value="WDR55"/>
    <property type="match status" value="1"/>
</dbReference>
<evidence type="ECO:0000256" key="2">
    <source>
        <dbReference type="ARBA" id="ARBA00022737"/>
    </source>
</evidence>
<keyword evidence="2" id="KW-0677">Repeat</keyword>
<dbReference type="SMART" id="SM00320">
    <property type="entry name" value="WD40"/>
    <property type="match status" value="4"/>
</dbReference>
<dbReference type="InterPro" id="IPR019775">
    <property type="entry name" value="WD40_repeat_CS"/>
</dbReference>
<dbReference type="AlphaFoldDB" id="A0A8J9X5S8"/>
<feature type="non-terminal residue" evidence="4">
    <location>
        <position position="1"/>
    </location>
</feature>
<evidence type="ECO:0000256" key="3">
    <source>
        <dbReference type="PROSITE-ProRule" id="PRU00221"/>
    </source>
</evidence>
<protein>
    <submittedName>
        <fullName evidence="4">Uncharacterized protein</fullName>
    </submittedName>
</protein>
<dbReference type="PROSITE" id="PS50082">
    <property type="entry name" value="WD_REPEATS_2"/>
    <property type="match status" value="1"/>
</dbReference>
<feature type="repeat" description="WD" evidence="3">
    <location>
        <begin position="45"/>
        <end position="86"/>
    </location>
</feature>
<dbReference type="SUPFAM" id="SSF50978">
    <property type="entry name" value="WD40 repeat-like"/>
    <property type="match status" value="1"/>
</dbReference>
<dbReference type="InterPro" id="IPR015943">
    <property type="entry name" value="WD40/YVTN_repeat-like_dom_sf"/>
</dbReference>
<evidence type="ECO:0000313" key="4">
    <source>
        <dbReference type="EMBL" id="CAG9284993.1"/>
    </source>
</evidence>
<dbReference type="Proteomes" id="UP000836788">
    <property type="component" value="Chromosome 2"/>
</dbReference>